<dbReference type="GeneID" id="119732824"/>
<dbReference type="AlphaFoldDB" id="A0A914AG51"/>
<dbReference type="RefSeq" id="XP_038062354.1">
    <property type="nucleotide sequence ID" value="XM_038206426.1"/>
</dbReference>
<name>A0A914AG51_PATMI</name>
<keyword evidence="1" id="KW-1133">Transmembrane helix</keyword>
<feature type="transmembrane region" description="Helical" evidence="1">
    <location>
        <begin position="239"/>
        <end position="263"/>
    </location>
</feature>
<evidence type="ECO:0000313" key="2">
    <source>
        <dbReference type="EnsemblMetazoa" id="XP_038062354.1"/>
    </source>
</evidence>
<proteinExistence type="predicted"/>
<reference evidence="2" key="1">
    <citation type="submission" date="2022-11" db="UniProtKB">
        <authorList>
            <consortium name="EnsemblMetazoa"/>
        </authorList>
    </citation>
    <scope>IDENTIFICATION</scope>
</reference>
<keyword evidence="1" id="KW-0472">Membrane</keyword>
<evidence type="ECO:0000256" key="1">
    <source>
        <dbReference type="SAM" id="Phobius"/>
    </source>
</evidence>
<keyword evidence="3" id="KW-1185">Reference proteome</keyword>
<keyword evidence="1" id="KW-0812">Transmembrane</keyword>
<protein>
    <submittedName>
        <fullName evidence="2">Uncharacterized protein</fullName>
    </submittedName>
</protein>
<dbReference type="EnsemblMetazoa" id="XM_038206426.1">
    <property type="protein sequence ID" value="XP_038062354.1"/>
    <property type="gene ID" value="LOC119732824"/>
</dbReference>
<dbReference type="Proteomes" id="UP000887568">
    <property type="component" value="Unplaced"/>
</dbReference>
<sequence>MATQSDIITKACNGALEEIQKKAPAEYAKLNADPDKKAKLIQAANSAATECVKLAEEFADKPHENIAERLAKHLSGERIKLIQGGLSIPTFRMDITKSAGNSLAQFTRGGEQFLTARALATSVDIDWATIKQYGSVLVEAVLLVMSAAGISVSPSSKVIGRAVEEAVDAIQASSKLQKALEVFVEAWNEGGSAFSKAKALFNLIKDSYAAGILWTIIKTVCSEMAWYEWLEAAAKVTAMIIAALATDGVALIAEIALIVLAAVDFARKIANIVVLSELKQSL</sequence>
<organism evidence="2 3">
    <name type="scientific">Patiria miniata</name>
    <name type="common">Bat star</name>
    <name type="synonym">Asterina miniata</name>
    <dbReference type="NCBI Taxonomy" id="46514"/>
    <lineage>
        <taxon>Eukaryota</taxon>
        <taxon>Metazoa</taxon>
        <taxon>Echinodermata</taxon>
        <taxon>Eleutherozoa</taxon>
        <taxon>Asterozoa</taxon>
        <taxon>Asteroidea</taxon>
        <taxon>Valvatacea</taxon>
        <taxon>Valvatida</taxon>
        <taxon>Asterinidae</taxon>
        <taxon>Patiria</taxon>
    </lineage>
</organism>
<feature type="transmembrane region" description="Helical" evidence="1">
    <location>
        <begin position="208"/>
        <end position="227"/>
    </location>
</feature>
<accession>A0A914AG51</accession>
<dbReference type="OMA" id="ILWTIIK"/>
<dbReference type="OrthoDB" id="10052666at2759"/>
<evidence type="ECO:0000313" key="3">
    <source>
        <dbReference type="Proteomes" id="UP000887568"/>
    </source>
</evidence>